<gene>
    <name evidence="1" type="ORF">JTBB02_V1_10032</name>
</gene>
<protein>
    <submittedName>
        <fullName evidence="1">Uncharacterized protein</fullName>
    </submittedName>
</protein>
<accession>A0A7D9H659</accession>
<dbReference type="AlphaFoldDB" id="A0A7D9H659"/>
<reference evidence="1" key="1">
    <citation type="submission" date="2019-07" db="EMBL/GenBank/DDBJ databases">
        <authorList>
            <person name="Weber M."/>
            <person name="Kostadinov I."/>
            <person name="Kostadinov D I."/>
        </authorList>
    </citation>
    <scope>NUCLEOTIDE SEQUENCE</scope>
    <source>
        <strain evidence="1">Gfbio:sag-sample-b02:053724c1-46a9-4a36-b237-ea2bf867836b</strain>
    </source>
</reference>
<dbReference type="EMBL" id="LR633966">
    <property type="protein sequence ID" value="VUX54853.1"/>
    <property type="molecule type" value="Genomic_DNA"/>
</dbReference>
<evidence type="ECO:0000313" key="1">
    <source>
        <dbReference type="EMBL" id="VUX54853.1"/>
    </source>
</evidence>
<organism evidence="1">
    <name type="scientific">uncultured Woeseiaceae bacterium</name>
    <dbReference type="NCBI Taxonomy" id="1983305"/>
    <lineage>
        <taxon>Bacteria</taxon>
        <taxon>Pseudomonadati</taxon>
        <taxon>Pseudomonadota</taxon>
        <taxon>Gammaproteobacteria</taxon>
        <taxon>Woeseiales</taxon>
        <taxon>Woeseiaceae</taxon>
        <taxon>environmental samples</taxon>
    </lineage>
</organism>
<sequence length="514" mass="57960">MNQVNEVQYKELCEACDRLLLAPDTSIERVAIPWLHVIREHPIFLVNYVDLFQYENRFAAIGRHMFRLLRNKAAWFRQVLRASRSDGQPWFGPKDLPKQIDVIIISHLLSASHAGQKEDFYFGNLPDELVKHGHTVLIAVINHSGQSGETLACCWGRNSVPRVVLSGSLGISEEITFHHRQKRESARLKKMAKEETSGLVCKILARTSQEALSGGARITLRLTTQIGTLVAKLEPKAIVVTHEGHAWERNAFAAARRVIPTVRCIGYQHAALFRLQHAIRRNLASEYNPDHILTAGLISKEQLERAPGLSGIPISVLGSNRTFKSTAGNDECRVSPGNKDQWVRNAACLVIPEGIITECLMLFRFSLACAQAYPEIQFIWRLHPLVTFESLVAQKNILRNLPKNIELSKATLDEDTSRCGWALYRGTTAIVQAVVADLRPIYLQLPGEMTIDPLYELENWRVKVRTVPEFLNILIKDINSGICISTTEAQNAKKYCDEFFTPFDTKVLLEAIRN</sequence>
<name>A0A7D9H659_9GAMM</name>
<proteinExistence type="predicted"/>